<organism evidence="2">
    <name type="scientific">Koliella corcontica</name>
    <dbReference type="NCBI Taxonomy" id="155904"/>
    <lineage>
        <taxon>Eukaryota</taxon>
        <taxon>Viridiplantae</taxon>
        <taxon>Chlorophyta</taxon>
        <taxon>core chlorophytes</taxon>
        <taxon>Trebouxiophyceae</taxon>
        <taxon>Prasiolales</taxon>
        <taxon>Koliellaceae</taxon>
        <taxon>Koliella</taxon>
    </lineage>
</organism>
<keyword evidence="2" id="KW-0540">Nuclease</keyword>
<dbReference type="Gene3D" id="3.10.28.10">
    <property type="entry name" value="Homing endonucleases"/>
    <property type="match status" value="2"/>
</dbReference>
<dbReference type="PANTHER" id="PTHR47539:SF1">
    <property type="entry name" value="PENTATRICOPEPTIDE REPEAT-CONTAINING PROTEIN OTP51, CHLOROPLASTIC"/>
    <property type="match status" value="1"/>
</dbReference>
<evidence type="ECO:0000259" key="1">
    <source>
        <dbReference type="Pfam" id="PF03161"/>
    </source>
</evidence>
<protein>
    <submittedName>
        <fullName evidence="2">Putative LAGLIDADG homing endonuclease</fullName>
    </submittedName>
</protein>
<feature type="domain" description="Homing endonuclease LAGLIDADG" evidence="1">
    <location>
        <begin position="9"/>
        <end position="170"/>
    </location>
</feature>
<dbReference type="SUPFAM" id="SSF55608">
    <property type="entry name" value="Homing endonucleases"/>
    <property type="match status" value="1"/>
</dbReference>
<dbReference type="GeneID" id="22159870"/>
<accession>A0A097KMZ0</accession>
<dbReference type="InterPro" id="IPR052500">
    <property type="entry name" value="Chloro/Mito_RNA_Process"/>
</dbReference>
<dbReference type="RefSeq" id="YP_009105841.1">
    <property type="nucleotide sequence ID" value="NC_025536.1"/>
</dbReference>
<dbReference type="RefSeq" id="YP_009105830.1">
    <property type="nucleotide sequence ID" value="NC_025536.1"/>
</dbReference>
<proteinExistence type="predicted"/>
<dbReference type="EMBL" id="KM462874">
    <property type="protein sequence ID" value="AIT94540.1"/>
    <property type="molecule type" value="Genomic_DNA"/>
</dbReference>
<gene>
    <name evidence="2" type="primary">orf203</name>
</gene>
<dbReference type="InterPro" id="IPR004860">
    <property type="entry name" value="LAGLIDADG_dom"/>
</dbReference>
<dbReference type="Pfam" id="PF03161">
    <property type="entry name" value="LAGLIDADG_2"/>
    <property type="match status" value="1"/>
</dbReference>
<dbReference type="GO" id="GO:0048564">
    <property type="term" value="P:photosystem I assembly"/>
    <property type="evidence" value="ECO:0007669"/>
    <property type="project" value="TreeGrafter"/>
</dbReference>
<keyword evidence="2" id="KW-0378">Hydrolase</keyword>
<dbReference type="GO" id="GO:0045292">
    <property type="term" value="P:mRNA cis splicing, via spliceosome"/>
    <property type="evidence" value="ECO:0007669"/>
    <property type="project" value="TreeGrafter"/>
</dbReference>
<name>A0A097KMZ0_9CHLO</name>
<keyword evidence="2" id="KW-0150">Chloroplast</keyword>
<reference evidence="2" key="1">
    <citation type="journal article" date="2014" name="BMC Evol. Biol.">
        <title>Chloroplast phylogenomic analysis resolves deep-level relationships within the green algal class Trebouxiophyceae.</title>
        <authorList>
            <person name="Lemieux C."/>
            <person name="Otis C."/>
            <person name="Turmel M."/>
        </authorList>
    </citation>
    <scope>NUCLEOTIDE SEQUENCE</scope>
</reference>
<dbReference type="AlphaFoldDB" id="A0A097KMZ0"/>
<dbReference type="PANTHER" id="PTHR47539">
    <property type="entry name" value="PENTATRICOPEPTIDE REPEAT-CONTAINING PROTEIN OTP51, CHLOROPLASTIC"/>
    <property type="match status" value="1"/>
</dbReference>
<evidence type="ECO:0000313" key="2">
    <source>
        <dbReference type="EMBL" id="AIT94547.1"/>
    </source>
</evidence>
<keyword evidence="2" id="KW-0934">Plastid</keyword>
<dbReference type="GeneID" id="22159866"/>
<keyword evidence="2" id="KW-0255">Endonuclease</keyword>
<dbReference type="GO" id="GO:0000373">
    <property type="term" value="P:Group II intron splicing"/>
    <property type="evidence" value="ECO:0007669"/>
    <property type="project" value="TreeGrafter"/>
</dbReference>
<sequence>MLELEQKDLLIGCILGDCNVQQNGINYRVAFDHSISQLEYVKWKHLVLQPYTTPIVEYSVYDKRNHKNYKKVRFKTLTKPFFNDYYQIFYTNKVKTIPQNIHEYLKSELALAVWYLDDGALRTDCRGLRLHTNSFSFQEVHLLKNVLKKNFEIDCQIHKQGKGFNIYIGTFNKQSEKFCDIIRPVVASKIPSMLYKFLKPCND</sequence>
<dbReference type="EMBL" id="KM462874">
    <property type="protein sequence ID" value="AIT94547.1"/>
    <property type="molecule type" value="Genomic_DNA"/>
</dbReference>
<dbReference type="InterPro" id="IPR027434">
    <property type="entry name" value="Homing_endonucl"/>
</dbReference>
<dbReference type="GO" id="GO:0004519">
    <property type="term" value="F:endonuclease activity"/>
    <property type="evidence" value="ECO:0007669"/>
    <property type="project" value="UniProtKB-KW"/>
</dbReference>
<geneLocation type="chloroplast" evidence="2"/>